<organism evidence="1">
    <name type="scientific">hydrothermal vent metagenome</name>
    <dbReference type="NCBI Taxonomy" id="652676"/>
    <lineage>
        <taxon>unclassified sequences</taxon>
        <taxon>metagenomes</taxon>
        <taxon>ecological metagenomes</taxon>
    </lineage>
</organism>
<accession>A0A3B1AFF6</accession>
<gene>
    <name evidence="1" type="ORF">MNBD_GAMMA20-54</name>
</gene>
<keyword evidence="1" id="KW-0418">Kinase</keyword>
<reference evidence="1" key="1">
    <citation type="submission" date="2018-06" db="EMBL/GenBank/DDBJ databases">
        <authorList>
            <person name="Zhirakovskaya E."/>
        </authorList>
    </citation>
    <scope>NUCLEOTIDE SEQUENCE</scope>
</reference>
<proteinExistence type="predicted"/>
<protein>
    <submittedName>
        <fullName evidence="1">Toxin HigB / Protein kinase domain of HipA</fullName>
    </submittedName>
</protein>
<sequence>MTPLYDIMSAYPLLANKQLQAKKIKMAMAISGKNRHYLWHTIQPRHFLSTAKQAGFNEKTARTLVVEMMDALDEVIARIEAMIPDGFPDTIATPILTSMRKQRDRYAAGLEN</sequence>
<evidence type="ECO:0000313" key="1">
    <source>
        <dbReference type="EMBL" id="VAX04669.1"/>
    </source>
</evidence>
<dbReference type="EMBL" id="UOFU01000387">
    <property type="protein sequence ID" value="VAX04669.1"/>
    <property type="molecule type" value="Genomic_DNA"/>
</dbReference>
<dbReference type="AlphaFoldDB" id="A0A3B1AFF6"/>
<keyword evidence="1" id="KW-0808">Transferase</keyword>
<dbReference type="GO" id="GO:0016301">
    <property type="term" value="F:kinase activity"/>
    <property type="evidence" value="ECO:0007669"/>
    <property type="project" value="UniProtKB-KW"/>
</dbReference>
<name>A0A3B1AFF6_9ZZZZ</name>